<dbReference type="OrthoDB" id="9182121at2"/>
<gene>
    <name evidence="3" type="ordered locus">Tgr7_2296</name>
</gene>
<dbReference type="NCBIfam" id="TIGR02595">
    <property type="entry name" value="PEP_CTERM"/>
    <property type="match status" value="1"/>
</dbReference>
<organism evidence="3 4">
    <name type="scientific">Thioalkalivibrio sulfidiphilus (strain HL-EbGR7)</name>
    <dbReference type="NCBI Taxonomy" id="396588"/>
    <lineage>
        <taxon>Bacteria</taxon>
        <taxon>Pseudomonadati</taxon>
        <taxon>Pseudomonadota</taxon>
        <taxon>Gammaproteobacteria</taxon>
        <taxon>Chromatiales</taxon>
        <taxon>Ectothiorhodospiraceae</taxon>
        <taxon>Thioalkalivibrio</taxon>
    </lineage>
</organism>
<evidence type="ECO:0000313" key="3">
    <source>
        <dbReference type="EMBL" id="ACL73376.1"/>
    </source>
</evidence>
<dbReference type="InterPro" id="IPR013424">
    <property type="entry name" value="Ice-binding_C"/>
</dbReference>
<feature type="chain" id="PRO_5002873338" description="Ice-binding protein C-terminal domain-containing protein" evidence="1">
    <location>
        <begin position="25"/>
        <end position="195"/>
    </location>
</feature>
<proteinExistence type="predicted"/>
<reference evidence="3 4" key="1">
    <citation type="journal article" date="2011" name="Stand. Genomic Sci.">
        <title>Complete genome sequence of 'Thioalkalivibrio sulfidophilus' HL-EbGr7.</title>
        <authorList>
            <person name="Muyzer G."/>
            <person name="Sorokin D.Y."/>
            <person name="Mavromatis K."/>
            <person name="Lapidus A."/>
            <person name="Clum A."/>
            <person name="Ivanova N."/>
            <person name="Pati A."/>
            <person name="d'Haeseleer P."/>
            <person name="Woyke T."/>
            <person name="Kyrpides N.C."/>
        </authorList>
    </citation>
    <scope>NUCLEOTIDE SEQUENCE [LARGE SCALE GENOMIC DNA]</scope>
    <source>
        <strain evidence="3 4">HL-EbGR7</strain>
    </source>
</reference>
<feature type="domain" description="Ice-binding protein C-terminal" evidence="2">
    <location>
        <begin position="169"/>
        <end position="192"/>
    </location>
</feature>
<dbReference type="Proteomes" id="UP000002383">
    <property type="component" value="Chromosome"/>
</dbReference>
<dbReference type="KEGG" id="tgr:Tgr7_2296"/>
<evidence type="ECO:0000313" key="4">
    <source>
        <dbReference type="Proteomes" id="UP000002383"/>
    </source>
</evidence>
<evidence type="ECO:0000256" key="1">
    <source>
        <dbReference type="SAM" id="SignalP"/>
    </source>
</evidence>
<keyword evidence="4" id="KW-1185">Reference proteome</keyword>
<dbReference type="EMBL" id="CP001339">
    <property type="protein sequence ID" value="ACL73376.1"/>
    <property type="molecule type" value="Genomic_DNA"/>
</dbReference>
<dbReference type="Pfam" id="PF07589">
    <property type="entry name" value="PEP-CTERM"/>
    <property type="match status" value="1"/>
</dbReference>
<feature type="signal peptide" evidence="1">
    <location>
        <begin position="1"/>
        <end position="24"/>
    </location>
</feature>
<keyword evidence="1" id="KW-0732">Signal</keyword>
<dbReference type="eggNOG" id="ENOG50330AP">
    <property type="taxonomic scope" value="Bacteria"/>
</dbReference>
<dbReference type="HOGENOM" id="CLU_116769_0_0_6"/>
<sequence length="195" mass="21289" precursor="true">MCTRNWTLSLVMLVLLAFSGNAQSFELTPDDMIERYYHPSGQCAGEAAQAGCIADVFGLEDGSSLSLLYRSDFGGSDSGELASSYTTTFFPEAGDPYNAYIRWEGPDLISCPECYLVVKDGNTNPNYYFYAFEVGDWDGMETISLLGFWEETRGAISHVSIYGGKPVGVPEPGPLALLGIGLLAMTMAARRRRNN</sequence>
<evidence type="ECO:0000259" key="2">
    <source>
        <dbReference type="Pfam" id="PF07589"/>
    </source>
</evidence>
<dbReference type="AlphaFoldDB" id="B8GV30"/>
<accession>B8GV30</accession>
<name>B8GV30_THISH</name>
<protein>
    <recommendedName>
        <fullName evidence="2">Ice-binding protein C-terminal domain-containing protein</fullName>
    </recommendedName>
</protein>